<gene>
    <name evidence="1" type="ORF">JHE00_14335</name>
</gene>
<protein>
    <submittedName>
        <fullName evidence="1">Uncharacterized protein</fullName>
    </submittedName>
</protein>
<name>A0A934QSN6_9PSEU</name>
<sequence length="325" mass="36067">MDVSTADLVSELKGLRKGRGLFAVQLEKNVGPALRAAFGISGESGAAELRRTLSERLLPLIDSLPGDLRISLLAAFGLTEQARHPFYIDRVKWAASTLKRDARTVRRRIDDGIARLAELAVDGTAPDRPASHPSPHWHTEVLRVALTLEQPVPEVFEFRRVVADADDLTELDLALTLTAAGAPGRPMPDSDLQVDVFYGGSLVSRQMQSSDRVGLSLRLPSPLRKGERHDIALRFRARFHHPHYVCVPRHPCDLFDLHVRFPQPPPAWVGRLERVFQDDVRDASARGTPIEADGVGEIHEQFRHLTPGFAYGVRWQESVADATDT</sequence>
<comment type="caution">
    <text evidence="1">The sequence shown here is derived from an EMBL/GenBank/DDBJ whole genome shotgun (WGS) entry which is preliminary data.</text>
</comment>
<dbReference type="AlphaFoldDB" id="A0A934QSN6"/>
<proteinExistence type="predicted"/>
<dbReference type="EMBL" id="JAENJH010000003">
    <property type="protein sequence ID" value="MBK1785506.1"/>
    <property type="molecule type" value="Genomic_DNA"/>
</dbReference>
<evidence type="ECO:0000313" key="2">
    <source>
        <dbReference type="Proteomes" id="UP000635245"/>
    </source>
</evidence>
<organism evidence="1 2">
    <name type="scientific">Prauserella cavernicola</name>
    <dbReference type="NCBI Taxonomy" id="2800127"/>
    <lineage>
        <taxon>Bacteria</taxon>
        <taxon>Bacillati</taxon>
        <taxon>Actinomycetota</taxon>
        <taxon>Actinomycetes</taxon>
        <taxon>Pseudonocardiales</taxon>
        <taxon>Pseudonocardiaceae</taxon>
        <taxon>Prauserella</taxon>
    </lineage>
</organism>
<reference evidence="1" key="1">
    <citation type="submission" date="2020-12" db="EMBL/GenBank/DDBJ databases">
        <title>Prauserella sp. ASG 168, a novel actinomycete isolated from cave rock.</title>
        <authorList>
            <person name="Suriyachadkun C."/>
        </authorList>
    </citation>
    <scope>NUCLEOTIDE SEQUENCE</scope>
    <source>
        <strain evidence="1">ASG 168</strain>
    </source>
</reference>
<keyword evidence="2" id="KW-1185">Reference proteome</keyword>
<dbReference type="Proteomes" id="UP000635245">
    <property type="component" value="Unassembled WGS sequence"/>
</dbReference>
<evidence type="ECO:0000313" key="1">
    <source>
        <dbReference type="EMBL" id="MBK1785506.1"/>
    </source>
</evidence>
<accession>A0A934QSN6</accession>